<dbReference type="Proteomes" id="UP000572680">
    <property type="component" value="Unassembled WGS sequence"/>
</dbReference>
<keyword evidence="2" id="KW-0472">Membrane</keyword>
<name>A0A7W3LK27_ACTNM</name>
<evidence type="ECO:0000256" key="1">
    <source>
        <dbReference type="SAM" id="MobiDB-lite"/>
    </source>
</evidence>
<feature type="transmembrane region" description="Helical" evidence="2">
    <location>
        <begin position="85"/>
        <end position="104"/>
    </location>
</feature>
<organism evidence="4 5">
    <name type="scientific">Actinomadura namibiensis</name>
    <dbReference type="NCBI Taxonomy" id="182080"/>
    <lineage>
        <taxon>Bacteria</taxon>
        <taxon>Bacillati</taxon>
        <taxon>Actinomycetota</taxon>
        <taxon>Actinomycetes</taxon>
        <taxon>Streptosporangiales</taxon>
        <taxon>Thermomonosporaceae</taxon>
        <taxon>Actinomadura</taxon>
    </lineage>
</organism>
<evidence type="ECO:0000313" key="4">
    <source>
        <dbReference type="EMBL" id="MBA8949591.1"/>
    </source>
</evidence>
<dbReference type="GO" id="GO:0003824">
    <property type="term" value="F:catalytic activity"/>
    <property type="evidence" value="ECO:0007669"/>
    <property type="project" value="InterPro"/>
</dbReference>
<evidence type="ECO:0000313" key="5">
    <source>
        <dbReference type="Proteomes" id="UP000572680"/>
    </source>
</evidence>
<protein>
    <submittedName>
        <fullName evidence="4">Vancomycin resistance protein VanJ</fullName>
    </submittedName>
</protein>
<dbReference type="Pfam" id="PF03372">
    <property type="entry name" value="Exo_endo_phos"/>
    <property type="match status" value="1"/>
</dbReference>
<feature type="region of interest" description="Disordered" evidence="1">
    <location>
        <begin position="1"/>
        <end position="28"/>
    </location>
</feature>
<evidence type="ECO:0000256" key="2">
    <source>
        <dbReference type="SAM" id="Phobius"/>
    </source>
</evidence>
<keyword evidence="5" id="KW-1185">Reference proteome</keyword>
<evidence type="ECO:0000259" key="3">
    <source>
        <dbReference type="Pfam" id="PF03372"/>
    </source>
</evidence>
<dbReference type="EMBL" id="JACJIA010000001">
    <property type="protein sequence ID" value="MBA8949591.1"/>
    <property type="molecule type" value="Genomic_DNA"/>
</dbReference>
<feature type="domain" description="Endonuclease/exonuclease/phosphatase" evidence="3">
    <location>
        <begin position="117"/>
        <end position="311"/>
    </location>
</feature>
<sequence length="320" mass="33174">MTLPTTTGTRGDELPAGRARPPSPSRGRRGTVIAVAAVALALLLAGHRLVPGAAGTLLDTALPWLGAGVPMLLAAAALRRSGRGAAAVALPAAVWTAMFGTALAPSSGGSRDLRAVSQNMYAGNPSPAATISRLLDTGADLLALQEMPGGRHPGSLDRTYPHHVVKGTVGLWSRFPLRDARAVPLGLGWPRALRATVRTGRGDLTVIVAHLGSARPGRTAERDMTMDRLAAAVRAEGAAGRLLVLGDLNTATTDRKLGALVPPLREAQGDAGRGFGFTWPASFPLTRPDHILYRGVRPVRAGTVDTPGSDHRAVQADFAL</sequence>
<dbReference type="SUPFAM" id="SSF56219">
    <property type="entry name" value="DNase I-like"/>
    <property type="match status" value="1"/>
</dbReference>
<feature type="transmembrane region" description="Helical" evidence="2">
    <location>
        <begin position="61"/>
        <end position="78"/>
    </location>
</feature>
<reference evidence="4 5" key="1">
    <citation type="submission" date="2020-08" db="EMBL/GenBank/DDBJ databases">
        <title>Genomic Encyclopedia of Type Strains, Phase IV (KMG-IV): sequencing the most valuable type-strain genomes for metagenomic binning, comparative biology and taxonomic classification.</title>
        <authorList>
            <person name="Goeker M."/>
        </authorList>
    </citation>
    <scope>NUCLEOTIDE SEQUENCE [LARGE SCALE GENOMIC DNA]</scope>
    <source>
        <strain evidence="4 5">DSM 44197</strain>
    </source>
</reference>
<keyword evidence="2" id="KW-0812">Transmembrane</keyword>
<accession>A0A7W3LK27</accession>
<dbReference type="InterPro" id="IPR005135">
    <property type="entry name" value="Endo/exonuclease/phosphatase"/>
</dbReference>
<proteinExistence type="predicted"/>
<dbReference type="AlphaFoldDB" id="A0A7W3LK27"/>
<gene>
    <name evidence="4" type="ORF">HNR61_001189</name>
</gene>
<dbReference type="RefSeq" id="WP_220508907.1">
    <property type="nucleotide sequence ID" value="NZ_BAAALP010000100.1"/>
</dbReference>
<dbReference type="Gene3D" id="3.60.10.10">
    <property type="entry name" value="Endonuclease/exonuclease/phosphatase"/>
    <property type="match status" value="1"/>
</dbReference>
<feature type="transmembrane region" description="Helical" evidence="2">
    <location>
        <begin position="30"/>
        <end position="49"/>
    </location>
</feature>
<comment type="caution">
    <text evidence="4">The sequence shown here is derived from an EMBL/GenBank/DDBJ whole genome shotgun (WGS) entry which is preliminary data.</text>
</comment>
<keyword evidence="2" id="KW-1133">Transmembrane helix</keyword>
<dbReference type="InterPro" id="IPR036691">
    <property type="entry name" value="Endo/exonu/phosph_ase_sf"/>
</dbReference>